<evidence type="ECO:0000313" key="2">
    <source>
        <dbReference type="EMBL" id="WJZ81245.1"/>
    </source>
</evidence>
<sequence length="109" mass="11614">MAASFSFMLNKFYKDSRSVEASTVSGAEMEETLKVIKLRSLMAGSSAHAIPASIGSGLPPSSSVGSLSSEKSTPNPHAEDFKFNPNIKSFILPQMSPIIFNPQTASISF</sequence>
<feature type="compositionally biased region" description="Low complexity" evidence="1">
    <location>
        <begin position="50"/>
        <end position="69"/>
    </location>
</feature>
<reference evidence="2 3" key="1">
    <citation type="journal article" date="2023" name="Hortic Res">
        <title>The complete reference genome for grapevine (Vitis vinifera L.) genetics and breeding.</title>
        <authorList>
            <person name="Shi X."/>
            <person name="Cao S."/>
            <person name="Wang X."/>
            <person name="Huang S."/>
            <person name="Wang Y."/>
            <person name="Liu Z."/>
            <person name="Liu W."/>
            <person name="Leng X."/>
            <person name="Peng Y."/>
            <person name="Wang N."/>
            <person name="Wang Y."/>
            <person name="Ma Z."/>
            <person name="Xu X."/>
            <person name="Zhang F."/>
            <person name="Xue H."/>
            <person name="Zhong H."/>
            <person name="Wang Y."/>
            <person name="Zhang K."/>
            <person name="Velt A."/>
            <person name="Avia K."/>
            <person name="Holtgrawe D."/>
            <person name="Grimplet J."/>
            <person name="Matus J.T."/>
            <person name="Ware D."/>
            <person name="Wu X."/>
            <person name="Wang H."/>
            <person name="Liu C."/>
            <person name="Fang Y."/>
            <person name="Rustenholz C."/>
            <person name="Cheng Z."/>
            <person name="Xiao H."/>
            <person name="Zhou Y."/>
        </authorList>
    </citation>
    <scope>NUCLEOTIDE SEQUENCE [LARGE SCALE GENOMIC DNA]</scope>
    <source>
        <strain evidence="3">cv. Pinot noir / PN40024</strain>
        <tissue evidence="2">Leaf</tissue>
    </source>
</reference>
<evidence type="ECO:0000313" key="3">
    <source>
        <dbReference type="Proteomes" id="UP001227230"/>
    </source>
</evidence>
<gene>
    <name evidence="2" type="ORF">VitviT2T_001096</name>
</gene>
<name>A0ABY9BG14_VITVI</name>
<dbReference type="EMBL" id="CP126648">
    <property type="protein sequence ID" value="WJZ81245.1"/>
    <property type="molecule type" value="Genomic_DNA"/>
</dbReference>
<organism evidence="2 3">
    <name type="scientific">Vitis vinifera</name>
    <name type="common">Grape</name>
    <dbReference type="NCBI Taxonomy" id="29760"/>
    <lineage>
        <taxon>Eukaryota</taxon>
        <taxon>Viridiplantae</taxon>
        <taxon>Streptophyta</taxon>
        <taxon>Embryophyta</taxon>
        <taxon>Tracheophyta</taxon>
        <taxon>Spermatophyta</taxon>
        <taxon>Magnoliopsida</taxon>
        <taxon>eudicotyledons</taxon>
        <taxon>Gunneridae</taxon>
        <taxon>Pentapetalae</taxon>
        <taxon>rosids</taxon>
        <taxon>Vitales</taxon>
        <taxon>Vitaceae</taxon>
        <taxon>Viteae</taxon>
        <taxon>Vitis</taxon>
    </lineage>
</organism>
<protein>
    <submittedName>
        <fullName evidence="2">Uncharacterized protein</fullName>
    </submittedName>
</protein>
<evidence type="ECO:0000256" key="1">
    <source>
        <dbReference type="SAM" id="MobiDB-lite"/>
    </source>
</evidence>
<feature type="region of interest" description="Disordered" evidence="1">
    <location>
        <begin position="50"/>
        <end position="81"/>
    </location>
</feature>
<proteinExistence type="predicted"/>
<accession>A0ABY9BG14</accession>
<dbReference type="Proteomes" id="UP001227230">
    <property type="component" value="Chromosome 1"/>
</dbReference>
<keyword evidence="3" id="KW-1185">Reference proteome</keyword>